<feature type="non-terminal residue" evidence="2">
    <location>
        <position position="206"/>
    </location>
</feature>
<dbReference type="EMBL" id="CAJNIZ010040358">
    <property type="protein sequence ID" value="CAE7601964.1"/>
    <property type="molecule type" value="Genomic_DNA"/>
</dbReference>
<sequence>MFGTCWGILSLLPGHISEVVAPALVYGVVGIALVLYISLRTFGRVDVFIGTGDDLKRVYSKMATAQRTPSPPLWAFGGNLQFVPWIIYNLLSSKLFPLIYETQILTVKGLKDKTKPESEDNPRCMEDDVIVNYFPPVTKSSSSSCSLPSDAPVIIVEPGLTCTAQDIPGSSFLRRAVSRGFRVVVIERRGHARALRCPRWNLFGDS</sequence>
<keyword evidence="1" id="KW-0472">Membrane</keyword>
<dbReference type="Proteomes" id="UP000649617">
    <property type="component" value="Unassembled WGS sequence"/>
</dbReference>
<gene>
    <name evidence="2" type="primary">ABHD3</name>
    <name evidence="2" type="ORF">SPIL2461_LOCUS15977</name>
</gene>
<reference evidence="2" key="1">
    <citation type="submission" date="2021-02" db="EMBL/GenBank/DDBJ databases">
        <authorList>
            <person name="Dougan E. K."/>
            <person name="Rhodes N."/>
            <person name="Thang M."/>
            <person name="Chan C."/>
        </authorList>
    </citation>
    <scope>NUCLEOTIDE SEQUENCE</scope>
</reference>
<proteinExistence type="predicted"/>
<evidence type="ECO:0000256" key="1">
    <source>
        <dbReference type="SAM" id="Phobius"/>
    </source>
</evidence>
<dbReference type="OrthoDB" id="419387at2759"/>
<evidence type="ECO:0000313" key="2">
    <source>
        <dbReference type="EMBL" id="CAE7601964.1"/>
    </source>
</evidence>
<keyword evidence="1" id="KW-1133">Transmembrane helix</keyword>
<dbReference type="InterPro" id="IPR029058">
    <property type="entry name" value="AB_hydrolase_fold"/>
</dbReference>
<comment type="caution">
    <text evidence="2">The sequence shown here is derived from an EMBL/GenBank/DDBJ whole genome shotgun (WGS) entry which is preliminary data.</text>
</comment>
<evidence type="ECO:0000313" key="3">
    <source>
        <dbReference type="Proteomes" id="UP000649617"/>
    </source>
</evidence>
<keyword evidence="3" id="KW-1185">Reference proteome</keyword>
<dbReference type="AlphaFoldDB" id="A0A812V4U5"/>
<accession>A0A812V4U5</accession>
<dbReference type="SUPFAM" id="SSF53474">
    <property type="entry name" value="alpha/beta-Hydrolases"/>
    <property type="match status" value="1"/>
</dbReference>
<organism evidence="2 3">
    <name type="scientific">Symbiodinium pilosum</name>
    <name type="common">Dinoflagellate</name>
    <dbReference type="NCBI Taxonomy" id="2952"/>
    <lineage>
        <taxon>Eukaryota</taxon>
        <taxon>Sar</taxon>
        <taxon>Alveolata</taxon>
        <taxon>Dinophyceae</taxon>
        <taxon>Suessiales</taxon>
        <taxon>Symbiodiniaceae</taxon>
        <taxon>Symbiodinium</taxon>
    </lineage>
</organism>
<keyword evidence="1" id="KW-0812">Transmembrane</keyword>
<feature type="transmembrane region" description="Helical" evidence="1">
    <location>
        <begin position="20"/>
        <end position="39"/>
    </location>
</feature>
<protein>
    <submittedName>
        <fullName evidence="2">ABHD3 protein</fullName>
    </submittedName>
</protein>
<name>A0A812V4U5_SYMPI</name>